<sequence>MREPRDVKCQVSSKCDNDTPFDTSSNLYFSSLLIAKRNLNQLKLFFFLIASTDKTGGCTHFAHNSQVYPY</sequence>
<organism evidence="1 2">
    <name type="scientific">Cichorium intybus</name>
    <name type="common">Chicory</name>
    <dbReference type="NCBI Taxonomy" id="13427"/>
    <lineage>
        <taxon>Eukaryota</taxon>
        <taxon>Viridiplantae</taxon>
        <taxon>Streptophyta</taxon>
        <taxon>Embryophyta</taxon>
        <taxon>Tracheophyta</taxon>
        <taxon>Spermatophyta</taxon>
        <taxon>Magnoliopsida</taxon>
        <taxon>eudicotyledons</taxon>
        <taxon>Gunneridae</taxon>
        <taxon>Pentapetalae</taxon>
        <taxon>asterids</taxon>
        <taxon>campanulids</taxon>
        <taxon>Asterales</taxon>
        <taxon>Asteraceae</taxon>
        <taxon>Cichorioideae</taxon>
        <taxon>Cichorieae</taxon>
        <taxon>Cichoriinae</taxon>
        <taxon>Cichorium</taxon>
    </lineage>
</organism>
<reference evidence="1 2" key="2">
    <citation type="journal article" date="2022" name="Mol. Ecol. Resour.">
        <title>The genomes of chicory, endive, great burdock and yacon provide insights into Asteraceae paleo-polyploidization history and plant inulin production.</title>
        <authorList>
            <person name="Fan W."/>
            <person name="Wang S."/>
            <person name="Wang H."/>
            <person name="Wang A."/>
            <person name="Jiang F."/>
            <person name="Liu H."/>
            <person name="Zhao H."/>
            <person name="Xu D."/>
            <person name="Zhang Y."/>
        </authorList>
    </citation>
    <scope>NUCLEOTIDE SEQUENCE [LARGE SCALE GENOMIC DNA]</scope>
    <source>
        <strain evidence="2">cv. Punajuju</strain>
        <tissue evidence="1">Leaves</tissue>
    </source>
</reference>
<keyword evidence="2" id="KW-1185">Reference proteome</keyword>
<accession>A0ACB9AG83</accession>
<gene>
    <name evidence="1" type="ORF">L2E82_38359</name>
</gene>
<proteinExistence type="predicted"/>
<evidence type="ECO:0000313" key="2">
    <source>
        <dbReference type="Proteomes" id="UP001055811"/>
    </source>
</evidence>
<reference evidence="2" key="1">
    <citation type="journal article" date="2022" name="Mol. Ecol. Resour.">
        <title>The genomes of chicory, endive, great burdock and yacon provide insights into Asteraceae palaeo-polyploidization history and plant inulin production.</title>
        <authorList>
            <person name="Fan W."/>
            <person name="Wang S."/>
            <person name="Wang H."/>
            <person name="Wang A."/>
            <person name="Jiang F."/>
            <person name="Liu H."/>
            <person name="Zhao H."/>
            <person name="Xu D."/>
            <person name="Zhang Y."/>
        </authorList>
    </citation>
    <scope>NUCLEOTIDE SEQUENCE [LARGE SCALE GENOMIC DNA]</scope>
    <source>
        <strain evidence="2">cv. Punajuju</strain>
    </source>
</reference>
<dbReference type="Proteomes" id="UP001055811">
    <property type="component" value="Linkage Group LG07"/>
</dbReference>
<name>A0ACB9AG83_CICIN</name>
<protein>
    <submittedName>
        <fullName evidence="1">Uncharacterized protein</fullName>
    </submittedName>
</protein>
<comment type="caution">
    <text evidence="1">The sequence shown here is derived from an EMBL/GenBank/DDBJ whole genome shotgun (WGS) entry which is preliminary data.</text>
</comment>
<dbReference type="EMBL" id="CM042015">
    <property type="protein sequence ID" value="KAI3708853.1"/>
    <property type="molecule type" value="Genomic_DNA"/>
</dbReference>
<evidence type="ECO:0000313" key="1">
    <source>
        <dbReference type="EMBL" id="KAI3708853.1"/>
    </source>
</evidence>